<dbReference type="RefSeq" id="WP_165849604.1">
    <property type="nucleotide sequence ID" value="NZ_QUWK01000040.1"/>
</dbReference>
<organism evidence="2 3">
    <name type="scientific">Sphaerochaeta halotolerans</name>
    <dbReference type="NCBI Taxonomy" id="2293840"/>
    <lineage>
        <taxon>Bacteria</taxon>
        <taxon>Pseudomonadati</taxon>
        <taxon>Spirochaetota</taxon>
        <taxon>Spirochaetia</taxon>
        <taxon>Spirochaetales</taxon>
        <taxon>Sphaerochaetaceae</taxon>
        <taxon>Sphaerochaeta</taxon>
    </lineage>
</organism>
<evidence type="ECO:0000313" key="3">
    <source>
        <dbReference type="Proteomes" id="UP000264002"/>
    </source>
</evidence>
<feature type="non-terminal residue" evidence="2">
    <location>
        <position position="1"/>
    </location>
</feature>
<dbReference type="Proteomes" id="UP000264002">
    <property type="component" value="Unassembled WGS sequence"/>
</dbReference>
<proteinExistence type="predicted"/>
<sequence length="142" mass="16022">DGLYSTIFPDDIIRNKQYGLSEIRCVLEYRKDFSLASPRTRANWRAWFKGMWEAVVARIQLSIGCNFPKKDISTALLSFCKKVGDGWLRYVLDLFHTESNNLCMFLDLVATTITPGSEKLHKPHVHGDAGLLPKRGKPPPGG</sequence>
<keyword evidence="3" id="KW-1185">Reference proteome</keyword>
<dbReference type="EMBL" id="QUWK01000040">
    <property type="protein sequence ID" value="RFU93617.1"/>
    <property type="molecule type" value="Genomic_DNA"/>
</dbReference>
<evidence type="ECO:0000256" key="1">
    <source>
        <dbReference type="SAM" id="MobiDB-lite"/>
    </source>
</evidence>
<gene>
    <name evidence="2" type="ORF">DYP60_13885</name>
</gene>
<accession>A0A372MCU4</accession>
<feature type="region of interest" description="Disordered" evidence="1">
    <location>
        <begin position="119"/>
        <end position="142"/>
    </location>
</feature>
<reference evidence="2 3" key="2">
    <citation type="submission" date="2018-09" db="EMBL/GenBank/DDBJ databases">
        <title>Genome of Sphaerochaeta halotolerans strain 4-11.</title>
        <authorList>
            <person name="Nazina T.N."/>
            <person name="Sokolova D.S."/>
        </authorList>
    </citation>
    <scope>NUCLEOTIDE SEQUENCE [LARGE SCALE GENOMIC DNA]</scope>
    <source>
        <strain evidence="2 3">4-11</strain>
    </source>
</reference>
<comment type="caution">
    <text evidence="2">The sequence shown here is derived from an EMBL/GenBank/DDBJ whole genome shotgun (WGS) entry which is preliminary data.</text>
</comment>
<protein>
    <submittedName>
        <fullName evidence="2">Uncharacterized protein</fullName>
    </submittedName>
</protein>
<reference evidence="3" key="1">
    <citation type="submission" date="2018-08" db="EMBL/GenBank/DDBJ databases">
        <authorList>
            <person name="Grouzdev D.S."/>
            <person name="Krutkina M.S."/>
        </authorList>
    </citation>
    <scope>NUCLEOTIDE SEQUENCE [LARGE SCALE GENOMIC DNA]</scope>
    <source>
        <strain evidence="3">4-11</strain>
    </source>
</reference>
<dbReference type="AlphaFoldDB" id="A0A372MCU4"/>
<evidence type="ECO:0000313" key="2">
    <source>
        <dbReference type="EMBL" id="RFU93617.1"/>
    </source>
</evidence>
<name>A0A372MCU4_9SPIR</name>